<accession>A0ABS1TD44</accession>
<feature type="transmembrane region" description="Helical" evidence="8">
    <location>
        <begin position="312"/>
        <end position="329"/>
    </location>
</feature>
<evidence type="ECO:0000256" key="3">
    <source>
        <dbReference type="ARBA" id="ARBA00022679"/>
    </source>
</evidence>
<keyword evidence="2" id="KW-1003">Cell membrane</keyword>
<feature type="transmembrane region" description="Helical" evidence="8">
    <location>
        <begin position="335"/>
        <end position="357"/>
    </location>
</feature>
<dbReference type="InterPro" id="IPR050879">
    <property type="entry name" value="Acyltransferase_3"/>
</dbReference>
<keyword evidence="6 8" id="KW-0472">Membrane</keyword>
<feature type="transmembrane region" description="Helical" evidence="8">
    <location>
        <begin position="274"/>
        <end position="300"/>
    </location>
</feature>
<dbReference type="SUPFAM" id="SSF52266">
    <property type="entry name" value="SGNH hydrolase"/>
    <property type="match status" value="1"/>
</dbReference>
<dbReference type="PANTHER" id="PTHR23028">
    <property type="entry name" value="ACETYLTRANSFERASE"/>
    <property type="match status" value="1"/>
</dbReference>
<dbReference type="InterPro" id="IPR036514">
    <property type="entry name" value="SGNH_hydro_sf"/>
</dbReference>
<keyword evidence="11" id="KW-1185">Reference proteome</keyword>
<dbReference type="Gene3D" id="3.40.50.1110">
    <property type="entry name" value="SGNH hydrolase"/>
    <property type="match status" value="1"/>
</dbReference>
<dbReference type="Pfam" id="PF01757">
    <property type="entry name" value="Acyl_transf_3"/>
    <property type="match status" value="1"/>
</dbReference>
<keyword evidence="5 8" id="KW-1133">Transmembrane helix</keyword>
<evidence type="ECO:0000256" key="5">
    <source>
        <dbReference type="ARBA" id="ARBA00022989"/>
    </source>
</evidence>
<dbReference type="PANTHER" id="PTHR23028:SF53">
    <property type="entry name" value="ACYL_TRANSF_3 DOMAIN-CONTAINING PROTEIN"/>
    <property type="match status" value="1"/>
</dbReference>
<dbReference type="EMBL" id="JAESWC010000014">
    <property type="protein sequence ID" value="MBL4937291.1"/>
    <property type="molecule type" value="Genomic_DNA"/>
</dbReference>
<reference evidence="10 11" key="1">
    <citation type="submission" date="2021-01" db="EMBL/GenBank/DDBJ databases">
        <title>Genome public.</title>
        <authorList>
            <person name="Liu C."/>
            <person name="Sun Q."/>
        </authorList>
    </citation>
    <scope>NUCLEOTIDE SEQUENCE [LARGE SCALE GENOMIC DNA]</scope>
    <source>
        <strain evidence="10 11">YIM B02515</strain>
    </source>
</reference>
<keyword evidence="4 8" id="KW-0812">Transmembrane</keyword>
<evidence type="ECO:0000256" key="2">
    <source>
        <dbReference type="ARBA" id="ARBA00022475"/>
    </source>
</evidence>
<evidence type="ECO:0000256" key="8">
    <source>
        <dbReference type="SAM" id="Phobius"/>
    </source>
</evidence>
<evidence type="ECO:0000313" key="11">
    <source>
        <dbReference type="Proteomes" id="UP000632377"/>
    </source>
</evidence>
<organism evidence="10 11">
    <name type="scientific">Clostridium rhizosphaerae</name>
    <dbReference type="NCBI Taxonomy" id="2803861"/>
    <lineage>
        <taxon>Bacteria</taxon>
        <taxon>Bacillati</taxon>
        <taxon>Bacillota</taxon>
        <taxon>Clostridia</taxon>
        <taxon>Eubacteriales</taxon>
        <taxon>Clostridiaceae</taxon>
        <taxon>Clostridium</taxon>
    </lineage>
</organism>
<keyword evidence="3" id="KW-0808">Transferase</keyword>
<dbReference type="Proteomes" id="UP000632377">
    <property type="component" value="Unassembled WGS sequence"/>
</dbReference>
<feature type="transmembrane region" description="Helical" evidence="8">
    <location>
        <begin position="175"/>
        <end position="194"/>
    </location>
</feature>
<comment type="subcellular location">
    <subcellularLocation>
        <location evidence="1">Cell membrane</location>
        <topology evidence="1">Multi-pass membrane protein</topology>
    </subcellularLocation>
</comment>
<feature type="transmembrane region" description="Helical" evidence="8">
    <location>
        <begin position="38"/>
        <end position="59"/>
    </location>
</feature>
<feature type="domain" description="Acyltransferase 3" evidence="9">
    <location>
        <begin position="12"/>
        <end position="343"/>
    </location>
</feature>
<feature type="transmembrane region" description="Helical" evidence="8">
    <location>
        <begin position="206"/>
        <end position="223"/>
    </location>
</feature>
<sequence length="598" mass="67736">MLNKMQNYEYITGIDGLRALAVIAVVAYHFSFNWAKGGFLGVDIFFVISGYLITSKILSMQESNYGFSFKEFLIGRIKRLLPAAYTMIITTFMWVVLFNRKLLTNLIGDAISSIMYASNWWFIFHKLSYFDSFGSPSPLKNLWSLAIEEQFYIVWPILLIIGLKVLKKRDKLANIVFIGALCSAILMGIFYIPGEDPSRVYYGTDTRAFELLIGSWLAIICPMERFWSKKIYAKGISIKQRRVLNITGTVSLAIFILSVIFMNEYRQFLYRGGMLLFCLNAALLIVCVCHPACYLGCLFSWKPLRWVGKRSYGIYLWHYPIIVLSTPVYEIGNPSYLRVGLQLTAILIVSHLSYSFVEMPIRKHEFKGFLNKCSLANVSNLKVSPMTRRVSAIVTILIFLVFTVSTTSVLEGKQQAKNVEISQPETAINNAETNSPPASKSYKKILAIGDSIMLDITPNLKNKYNNITIDGKIGRQVSQAVKLAPSYEEFNDADNAVIIELGTNAYFTDQQINELLNSFSKAHIYLVNVRVPRQWENDVNKALEKKAKDNKNITLTDWHSAAINHPEYFSPDGVHLQPKGAEALTSLIDNALKNSEED</sequence>
<dbReference type="RefSeq" id="WP_202750045.1">
    <property type="nucleotide sequence ID" value="NZ_JAESWC010000014.1"/>
</dbReference>
<proteinExistence type="predicted"/>
<keyword evidence="7" id="KW-0012">Acyltransferase</keyword>
<evidence type="ECO:0000259" key="9">
    <source>
        <dbReference type="Pfam" id="PF01757"/>
    </source>
</evidence>
<comment type="caution">
    <text evidence="10">The sequence shown here is derived from an EMBL/GenBank/DDBJ whole genome shotgun (WGS) entry which is preliminary data.</text>
</comment>
<feature type="transmembrane region" description="Helical" evidence="8">
    <location>
        <begin position="243"/>
        <end position="262"/>
    </location>
</feature>
<name>A0ABS1TD44_9CLOT</name>
<feature type="transmembrane region" description="Helical" evidence="8">
    <location>
        <begin position="12"/>
        <end position="32"/>
    </location>
</feature>
<protein>
    <submittedName>
        <fullName evidence="10">Acetyltransferase</fullName>
    </submittedName>
</protein>
<evidence type="ECO:0000256" key="1">
    <source>
        <dbReference type="ARBA" id="ARBA00004651"/>
    </source>
</evidence>
<evidence type="ECO:0000256" key="6">
    <source>
        <dbReference type="ARBA" id="ARBA00023136"/>
    </source>
</evidence>
<evidence type="ECO:0000256" key="7">
    <source>
        <dbReference type="ARBA" id="ARBA00023315"/>
    </source>
</evidence>
<evidence type="ECO:0000256" key="4">
    <source>
        <dbReference type="ARBA" id="ARBA00022692"/>
    </source>
</evidence>
<dbReference type="CDD" id="cd01840">
    <property type="entry name" value="SGNH_hydrolase_yrhL_like"/>
    <property type="match status" value="1"/>
</dbReference>
<gene>
    <name evidence="10" type="ORF">JK636_16300</name>
</gene>
<feature type="transmembrane region" description="Helical" evidence="8">
    <location>
        <begin position="80"/>
        <end position="98"/>
    </location>
</feature>
<feature type="transmembrane region" description="Helical" evidence="8">
    <location>
        <begin position="142"/>
        <end position="163"/>
    </location>
</feature>
<feature type="transmembrane region" description="Helical" evidence="8">
    <location>
        <begin position="390"/>
        <end position="410"/>
    </location>
</feature>
<dbReference type="InterPro" id="IPR002656">
    <property type="entry name" value="Acyl_transf_3_dom"/>
</dbReference>
<evidence type="ECO:0000313" key="10">
    <source>
        <dbReference type="EMBL" id="MBL4937291.1"/>
    </source>
</evidence>